<feature type="transmembrane region" description="Helical" evidence="6">
    <location>
        <begin position="95"/>
        <end position="119"/>
    </location>
</feature>
<name>A0ABY5SHA3_9BACL</name>
<dbReference type="PANTHER" id="PTHR43496">
    <property type="entry name" value="PROTEIN LPLB"/>
    <property type="match status" value="1"/>
</dbReference>
<feature type="transmembrane region" description="Helical" evidence="6">
    <location>
        <begin position="178"/>
        <end position="204"/>
    </location>
</feature>
<sequence>MQQQIRPPVQQASGFAPRKGRLWKEIWKHKAFYLFMLPGVVWFIIFAYIPLYGLTLAFKDYRFDLGMFGSPWAGFKYFHEFFVYYQFKEIIRNTIVISVLKLLIGFPAPILLAILLNEVRHALFKRSVQTISYLPHFISWVVVATLMIRIFTPDGGPVNELMASFGMERVFFMGEKAYFYPMIVLSAVWKGIGFGSIIYLAAIAGIDPQLYEAARIDGAGRFRQILHITLPGLKTVAVTLFILDVGGLMYAGFEQLYLLSNPAVASIGTILDTHVIQSGLKQGRFGYATAAGLFQSVIGLILVLIVNRVSKRVNGVSIW</sequence>
<evidence type="ECO:0000256" key="2">
    <source>
        <dbReference type="ARBA" id="ARBA00022448"/>
    </source>
</evidence>
<dbReference type="Pfam" id="PF00528">
    <property type="entry name" value="BPD_transp_1"/>
    <property type="match status" value="1"/>
</dbReference>
<keyword evidence="3 6" id="KW-0812">Transmembrane</keyword>
<dbReference type="InterPro" id="IPR035906">
    <property type="entry name" value="MetI-like_sf"/>
</dbReference>
<evidence type="ECO:0000256" key="5">
    <source>
        <dbReference type="ARBA" id="ARBA00023136"/>
    </source>
</evidence>
<gene>
    <name evidence="8" type="ORF">L1F29_16735</name>
</gene>
<evidence type="ECO:0000256" key="3">
    <source>
        <dbReference type="ARBA" id="ARBA00022692"/>
    </source>
</evidence>
<comment type="subcellular location">
    <subcellularLocation>
        <location evidence="6">Cell membrane</location>
        <topology evidence="6">Multi-pass membrane protein</topology>
    </subcellularLocation>
    <subcellularLocation>
        <location evidence="1">Membrane</location>
        <topology evidence="1">Multi-pass membrane protein</topology>
    </subcellularLocation>
</comment>
<dbReference type="Gene3D" id="1.10.3720.10">
    <property type="entry name" value="MetI-like"/>
    <property type="match status" value="1"/>
</dbReference>
<evidence type="ECO:0000313" key="9">
    <source>
        <dbReference type="Proteomes" id="UP001057877"/>
    </source>
</evidence>
<dbReference type="Proteomes" id="UP001057877">
    <property type="component" value="Chromosome"/>
</dbReference>
<evidence type="ECO:0000256" key="1">
    <source>
        <dbReference type="ARBA" id="ARBA00004141"/>
    </source>
</evidence>
<dbReference type="EMBL" id="CP091430">
    <property type="protein sequence ID" value="UVI33381.1"/>
    <property type="molecule type" value="Genomic_DNA"/>
</dbReference>
<keyword evidence="4 6" id="KW-1133">Transmembrane helix</keyword>
<feature type="transmembrane region" description="Helical" evidence="6">
    <location>
        <begin position="225"/>
        <end position="253"/>
    </location>
</feature>
<dbReference type="InterPro" id="IPR000515">
    <property type="entry name" value="MetI-like"/>
</dbReference>
<keyword evidence="9" id="KW-1185">Reference proteome</keyword>
<dbReference type="RefSeq" id="WP_258389434.1">
    <property type="nucleotide sequence ID" value="NZ_CP091430.1"/>
</dbReference>
<feature type="domain" description="ABC transmembrane type-1" evidence="7">
    <location>
        <begin position="91"/>
        <end position="306"/>
    </location>
</feature>
<keyword evidence="5 6" id="KW-0472">Membrane</keyword>
<feature type="transmembrane region" description="Helical" evidence="6">
    <location>
        <begin position="131"/>
        <end position="152"/>
    </location>
</feature>
<comment type="similarity">
    <text evidence="6">Belongs to the binding-protein-dependent transport system permease family.</text>
</comment>
<accession>A0ABY5SHA3</accession>
<evidence type="ECO:0000256" key="4">
    <source>
        <dbReference type="ARBA" id="ARBA00022989"/>
    </source>
</evidence>
<feature type="transmembrane region" description="Helical" evidence="6">
    <location>
        <begin position="31"/>
        <end position="51"/>
    </location>
</feature>
<keyword evidence="2 6" id="KW-0813">Transport</keyword>
<dbReference type="PANTHER" id="PTHR43496:SF1">
    <property type="entry name" value="POLYGALACTURONAN_RHAMNOGALACTURONAN TRANSPORT SYSTEM PERMEASE PROTEIN YTEP"/>
    <property type="match status" value="1"/>
</dbReference>
<evidence type="ECO:0000256" key="6">
    <source>
        <dbReference type="RuleBase" id="RU363032"/>
    </source>
</evidence>
<evidence type="ECO:0000259" key="7">
    <source>
        <dbReference type="PROSITE" id="PS50928"/>
    </source>
</evidence>
<proteinExistence type="inferred from homology"/>
<evidence type="ECO:0000313" key="8">
    <source>
        <dbReference type="EMBL" id="UVI33381.1"/>
    </source>
</evidence>
<organism evidence="8 9">
    <name type="scientific">Paenibacillus spongiae</name>
    <dbReference type="NCBI Taxonomy" id="2909671"/>
    <lineage>
        <taxon>Bacteria</taxon>
        <taxon>Bacillati</taxon>
        <taxon>Bacillota</taxon>
        <taxon>Bacilli</taxon>
        <taxon>Bacillales</taxon>
        <taxon>Paenibacillaceae</taxon>
        <taxon>Paenibacillus</taxon>
    </lineage>
</organism>
<dbReference type="SUPFAM" id="SSF161098">
    <property type="entry name" value="MetI-like"/>
    <property type="match status" value="1"/>
</dbReference>
<dbReference type="PROSITE" id="PS50928">
    <property type="entry name" value="ABC_TM1"/>
    <property type="match status" value="1"/>
</dbReference>
<protein>
    <submittedName>
        <fullName evidence="8">ABC transporter permease subunit</fullName>
    </submittedName>
</protein>
<feature type="transmembrane region" description="Helical" evidence="6">
    <location>
        <begin position="285"/>
        <end position="306"/>
    </location>
</feature>
<reference evidence="8" key="1">
    <citation type="submission" date="2022-01" db="EMBL/GenBank/DDBJ databases">
        <title>Paenibacillus spongiae sp. nov., isolated from marine sponge.</title>
        <authorList>
            <person name="Li Z."/>
            <person name="Zhang M."/>
        </authorList>
    </citation>
    <scope>NUCLEOTIDE SEQUENCE</scope>
    <source>
        <strain evidence="8">PHS-Z3</strain>
    </source>
</reference>
<dbReference type="CDD" id="cd06261">
    <property type="entry name" value="TM_PBP2"/>
    <property type="match status" value="1"/>
</dbReference>